<name>A0A6J6NX90_9ZZZZ</name>
<gene>
    <name evidence="1" type="ORF">UFOPK2366_00772</name>
</gene>
<dbReference type="AlphaFoldDB" id="A0A6J6NX90"/>
<organism evidence="1">
    <name type="scientific">freshwater metagenome</name>
    <dbReference type="NCBI Taxonomy" id="449393"/>
    <lineage>
        <taxon>unclassified sequences</taxon>
        <taxon>metagenomes</taxon>
        <taxon>ecological metagenomes</taxon>
    </lineage>
</organism>
<sequence length="206" mass="22883">MALDVGFVYYVEPEFVTQLKQARIVGIVRRANRVDVVLFHQHEVGAHVVVGDRLAARGVMVVAIDSEDPHRLTVHKQLTIAHLNMAKPNQLRVYFANRLVRTQQLDNHAISIGVLGRPWRNIGNLKRSRGPIALEDVGAVERVRHRGDNRLTNALAAQRLERGAHSPSALGRIGKRNRRGHRELADTVGHAQVGVAAKVAEMRGRA</sequence>
<reference evidence="1" key="1">
    <citation type="submission" date="2020-05" db="EMBL/GenBank/DDBJ databases">
        <authorList>
            <person name="Chiriac C."/>
            <person name="Salcher M."/>
            <person name="Ghai R."/>
            <person name="Kavagutti S V."/>
        </authorList>
    </citation>
    <scope>NUCLEOTIDE SEQUENCE</scope>
</reference>
<proteinExistence type="predicted"/>
<dbReference type="EMBL" id="CAEZXM010000122">
    <property type="protein sequence ID" value="CAB4691239.1"/>
    <property type="molecule type" value="Genomic_DNA"/>
</dbReference>
<protein>
    <submittedName>
        <fullName evidence="1">Unannotated protein</fullName>
    </submittedName>
</protein>
<accession>A0A6J6NX90</accession>
<evidence type="ECO:0000313" key="1">
    <source>
        <dbReference type="EMBL" id="CAB4691239.1"/>
    </source>
</evidence>